<dbReference type="InterPro" id="IPR010730">
    <property type="entry name" value="HET"/>
</dbReference>
<feature type="domain" description="Heterokaryon incompatibility" evidence="1">
    <location>
        <begin position="253"/>
        <end position="348"/>
    </location>
</feature>
<accession>A0A9P8V3H7</accession>
<dbReference type="Proteomes" id="UP000770015">
    <property type="component" value="Unassembled WGS sequence"/>
</dbReference>
<proteinExistence type="predicted"/>
<keyword evidence="3" id="KW-1185">Reference proteome</keyword>
<evidence type="ECO:0000259" key="1">
    <source>
        <dbReference type="Pfam" id="PF06985"/>
    </source>
</evidence>
<evidence type="ECO:0000313" key="3">
    <source>
        <dbReference type="Proteomes" id="UP000770015"/>
    </source>
</evidence>
<comment type="caution">
    <text evidence="2">The sequence shown here is derived from an EMBL/GenBank/DDBJ whole genome shotgun (WGS) entry which is preliminary data.</text>
</comment>
<dbReference type="AlphaFoldDB" id="A0A9P8V3H7"/>
<gene>
    <name evidence="2" type="ORF">F5X68DRAFT_141444</name>
</gene>
<evidence type="ECO:0000313" key="2">
    <source>
        <dbReference type="EMBL" id="KAH6670921.1"/>
    </source>
</evidence>
<dbReference type="EMBL" id="JAGSXJ010000029">
    <property type="protein sequence ID" value="KAH6670921.1"/>
    <property type="molecule type" value="Genomic_DNA"/>
</dbReference>
<organism evidence="2 3">
    <name type="scientific">Plectosphaerella plurivora</name>
    <dbReference type="NCBI Taxonomy" id="936078"/>
    <lineage>
        <taxon>Eukaryota</taxon>
        <taxon>Fungi</taxon>
        <taxon>Dikarya</taxon>
        <taxon>Ascomycota</taxon>
        <taxon>Pezizomycotina</taxon>
        <taxon>Sordariomycetes</taxon>
        <taxon>Hypocreomycetidae</taxon>
        <taxon>Glomerellales</taxon>
        <taxon>Plectosphaerellaceae</taxon>
        <taxon>Plectosphaerella</taxon>
    </lineage>
</organism>
<sequence>MSGFLGGLRVVRDTSVWAGQAAARTLSSSFTGVCPVCNNLQPHGHEDTLGRTPLSIGRALRFDGHQPLTNVVREPALLLPKITTKVLLRCRQIDPKTGKPLRDCSFCRLLCDILDKFFIDEYMSWLTDTANGMHLEISLMIREGAPLVINCYGAFTHDKVLRYPRADLEVYAEDEAVLKVPGVPAVGVALPRIMDTTDPSCLQFASDSLTECRLHHSDCGERQSHFVPTRLLDLGQEDDFVRVYETHGDLKEWVALSHCWGGHQPLKLLKSNAAQLKERIDMADLPPTFRNTVDVCRKLSLRYLWIDSLCIIQDDAQDWEHEAAQMGQIYKDAFLVIVGASSANPETPFLGPRDDEEWGTRSF</sequence>
<name>A0A9P8V3H7_9PEZI</name>
<dbReference type="PANTHER" id="PTHR33112">
    <property type="entry name" value="DOMAIN PROTEIN, PUTATIVE-RELATED"/>
    <property type="match status" value="1"/>
</dbReference>
<dbReference type="OrthoDB" id="5347061at2759"/>
<reference evidence="2" key="1">
    <citation type="journal article" date="2021" name="Nat. Commun.">
        <title>Genetic determinants of endophytism in the Arabidopsis root mycobiome.</title>
        <authorList>
            <person name="Mesny F."/>
            <person name="Miyauchi S."/>
            <person name="Thiergart T."/>
            <person name="Pickel B."/>
            <person name="Atanasova L."/>
            <person name="Karlsson M."/>
            <person name="Huettel B."/>
            <person name="Barry K.W."/>
            <person name="Haridas S."/>
            <person name="Chen C."/>
            <person name="Bauer D."/>
            <person name="Andreopoulos W."/>
            <person name="Pangilinan J."/>
            <person name="LaButti K."/>
            <person name="Riley R."/>
            <person name="Lipzen A."/>
            <person name="Clum A."/>
            <person name="Drula E."/>
            <person name="Henrissat B."/>
            <person name="Kohler A."/>
            <person name="Grigoriev I.V."/>
            <person name="Martin F.M."/>
            <person name="Hacquard S."/>
        </authorList>
    </citation>
    <scope>NUCLEOTIDE SEQUENCE</scope>
    <source>
        <strain evidence="2">MPI-SDFR-AT-0117</strain>
    </source>
</reference>
<feature type="non-terminal residue" evidence="2">
    <location>
        <position position="363"/>
    </location>
</feature>
<dbReference type="PANTHER" id="PTHR33112:SF16">
    <property type="entry name" value="HETEROKARYON INCOMPATIBILITY DOMAIN-CONTAINING PROTEIN"/>
    <property type="match status" value="1"/>
</dbReference>
<dbReference type="Pfam" id="PF06985">
    <property type="entry name" value="HET"/>
    <property type="match status" value="1"/>
</dbReference>
<protein>
    <submittedName>
        <fullName evidence="2">Heterokaryon incompatibility protein-domain-containing protein</fullName>
    </submittedName>
</protein>